<sequence length="46" mass="5160">MYSTGDKPGKGHYKCTNCGEIIYLDQDTDTLPPCPKCRMSTFTKVD</sequence>
<evidence type="ECO:0000313" key="1">
    <source>
        <dbReference type="EMBL" id="AYD39648.1"/>
    </source>
</evidence>
<dbReference type="AlphaFoldDB" id="A0A386H248"/>
<evidence type="ECO:0008006" key="3">
    <source>
        <dbReference type="Google" id="ProtNLM"/>
    </source>
</evidence>
<dbReference type="Proteomes" id="UP000266301">
    <property type="component" value="Chromosome"/>
</dbReference>
<name>A0A386H248_9CLOT</name>
<protein>
    <recommendedName>
        <fullName evidence="3">Rubredoxin-like protein</fullName>
    </recommendedName>
</protein>
<dbReference type="KEGG" id="cfer:D4Z93_03575"/>
<accession>A0A386H248</accession>
<gene>
    <name evidence="1" type="ORF">D4Z93_03575</name>
</gene>
<dbReference type="EMBL" id="CP032416">
    <property type="protein sequence ID" value="AYD39648.1"/>
    <property type="molecule type" value="Genomic_DNA"/>
</dbReference>
<proteinExistence type="predicted"/>
<dbReference type="InterPro" id="IPR009912">
    <property type="entry name" value="DUF1451"/>
</dbReference>
<keyword evidence="2" id="KW-1185">Reference proteome</keyword>
<dbReference type="RefSeq" id="WP_119970444.1">
    <property type="nucleotide sequence ID" value="NZ_CP032416.1"/>
</dbReference>
<reference evidence="1 2" key="1">
    <citation type="journal article" date="2019" name="Int. J. Syst. Evol. Microbiol.">
        <title>Clostridium fermenticellae sp. nov., isolated from the mud in a fermentation cellar for the production of the Chinese liquor, baijiu.</title>
        <authorList>
            <person name="Xu P.X."/>
            <person name="Chai L.J."/>
            <person name="Qiu T."/>
            <person name="Zhang X.J."/>
            <person name="Lu Z.M."/>
            <person name="Xiao C."/>
            <person name="Wang S.T."/>
            <person name="Shen C.H."/>
            <person name="Shi J.S."/>
            <person name="Xu Z.H."/>
        </authorList>
    </citation>
    <scope>NUCLEOTIDE SEQUENCE [LARGE SCALE GENOMIC DNA]</scope>
    <source>
        <strain evidence="1 2">JN500901</strain>
    </source>
</reference>
<evidence type="ECO:0000313" key="2">
    <source>
        <dbReference type="Proteomes" id="UP000266301"/>
    </source>
</evidence>
<dbReference type="Pfam" id="PF07295">
    <property type="entry name" value="DUF1451"/>
    <property type="match status" value="1"/>
</dbReference>
<organism evidence="1 2">
    <name type="scientific">Clostridium fermenticellae</name>
    <dbReference type="NCBI Taxonomy" id="2068654"/>
    <lineage>
        <taxon>Bacteria</taxon>
        <taxon>Bacillati</taxon>
        <taxon>Bacillota</taxon>
        <taxon>Clostridia</taxon>
        <taxon>Eubacteriales</taxon>
        <taxon>Clostridiaceae</taxon>
        <taxon>Clostridium</taxon>
    </lineage>
</organism>
<dbReference type="OrthoDB" id="3174978at2"/>
<dbReference type="Gene3D" id="2.20.28.30">
    <property type="entry name" value="RNA polymerase ii, chain L"/>
    <property type="match status" value="1"/>
</dbReference>